<feature type="transmembrane region" description="Helical" evidence="1">
    <location>
        <begin position="6"/>
        <end position="23"/>
    </location>
</feature>
<organism evidence="2 3">
    <name type="scientific">Oceanobacillus picturae</name>
    <dbReference type="NCBI Taxonomy" id="171693"/>
    <lineage>
        <taxon>Bacteria</taxon>
        <taxon>Bacillati</taxon>
        <taxon>Bacillota</taxon>
        <taxon>Bacilli</taxon>
        <taxon>Bacillales</taxon>
        <taxon>Bacillaceae</taxon>
        <taxon>Oceanobacillus</taxon>
    </lineage>
</organism>
<keyword evidence="1" id="KW-0812">Transmembrane</keyword>
<accession>A0A0U9HAT2</accession>
<reference evidence="3" key="1">
    <citation type="submission" date="2015-07" db="EMBL/GenBank/DDBJ databases">
        <title>Draft Genome Sequence of Oceanobacillus picturae Heshi-B3 that Was Isolated from Fermented Rice Bran with Aging Salted Mackerel, Which Was Named Heshiko as Traditional Fermented Seafood in Japan.</title>
        <authorList>
            <person name="Akuzawa S."/>
            <person name="Nakagawa J."/>
            <person name="Kanekatsu T."/>
            <person name="Kanesaki Y."/>
            <person name="Suzuki T."/>
        </authorList>
    </citation>
    <scope>NUCLEOTIDE SEQUENCE [LARGE SCALE GENOMIC DNA]</scope>
    <source>
        <strain evidence="3">Heshi-B3</strain>
    </source>
</reference>
<protein>
    <submittedName>
        <fullName evidence="2">Uncharacterized protein</fullName>
    </submittedName>
</protein>
<comment type="caution">
    <text evidence="2">The sequence shown here is derived from an EMBL/GenBank/DDBJ whole genome shotgun (WGS) entry which is preliminary data.</text>
</comment>
<evidence type="ECO:0000313" key="3">
    <source>
        <dbReference type="Proteomes" id="UP000052946"/>
    </source>
</evidence>
<sequence>MNKWGFLSIIIVSISVAVSIYIINIHTLPAITYFPITEDQRFEKVQTDISLFSENGNDSYEIIWSATSVSDAPTYLRQDASLLFDNGRLRGVRSKWKQDTDSIIMKERLFHEDSSLFQAITFHHGEIHKQDKSIHSMQQITADQLYVIDSPTTALESFKKPQNNYEVEWKNLLEKTTRQQLLYHWNQLFTHFDIDSSNYLSVPLTSLATYQTKPLPSLTQQETDKIMGQLWEGLYKNYIVPATTKNNKKPTSYIPIILFSKDQDHLLVLFELNGRKNQLIQKYSLTES</sequence>
<dbReference type="Proteomes" id="UP000052946">
    <property type="component" value="Unassembled WGS sequence"/>
</dbReference>
<keyword evidence="1" id="KW-1133">Transmembrane helix</keyword>
<keyword evidence="1" id="KW-0472">Membrane</keyword>
<name>A0A0U9HAT2_9BACI</name>
<dbReference type="OrthoDB" id="2959394at2"/>
<evidence type="ECO:0000313" key="2">
    <source>
        <dbReference type="EMBL" id="GAQ19806.1"/>
    </source>
</evidence>
<dbReference type="EMBL" id="BBXV01000071">
    <property type="protein sequence ID" value="GAQ19806.1"/>
    <property type="molecule type" value="Genomic_DNA"/>
</dbReference>
<reference evidence="2 3" key="2">
    <citation type="journal article" date="2016" name="Genome Announc.">
        <title>Draft Genome Sequence of Oceanobacillus picturae Heshi-B3, Isolated from Fermented Rice Bran in a Traditional Japanese Seafood Dish.</title>
        <authorList>
            <person name="Akuzawa S."/>
            <person name="Nagaoka J."/>
            <person name="Kanekatsu M."/>
            <person name="Kanesaki Y."/>
            <person name="Suzuki T."/>
        </authorList>
    </citation>
    <scope>NUCLEOTIDE SEQUENCE [LARGE SCALE GENOMIC DNA]</scope>
    <source>
        <strain evidence="2 3">Heshi-B3</strain>
    </source>
</reference>
<dbReference type="RefSeq" id="WP_058951333.1">
    <property type="nucleotide sequence ID" value="NZ_BBXV01000071.1"/>
</dbReference>
<dbReference type="AlphaFoldDB" id="A0A0U9HAT2"/>
<proteinExistence type="predicted"/>
<evidence type="ECO:0000256" key="1">
    <source>
        <dbReference type="SAM" id="Phobius"/>
    </source>
</evidence>
<gene>
    <name evidence="2" type="ORF">OPHB3_3790</name>
</gene>